<dbReference type="RefSeq" id="WP_145078187.1">
    <property type="nucleotide sequence ID" value="NZ_CP036425.1"/>
</dbReference>
<protein>
    <submittedName>
        <fullName evidence="3">Membrane transport protein</fullName>
    </submittedName>
</protein>
<feature type="transmembrane region" description="Helical" evidence="2">
    <location>
        <begin position="303"/>
        <end position="322"/>
    </location>
</feature>
<proteinExistence type="predicted"/>
<feature type="transmembrane region" description="Helical" evidence="2">
    <location>
        <begin position="99"/>
        <end position="122"/>
    </location>
</feature>
<feature type="transmembrane region" description="Helical" evidence="2">
    <location>
        <begin position="38"/>
        <end position="60"/>
    </location>
</feature>
<feature type="transmembrane region" description="Helical" evidence="2">
    <location>
        <begin position="66"/>
        <end position="87"/>
    </location>
</feature>
<name>A0A517YW08_9BACT</name>
<feature type="transmembrane region" description="Helical" evidence="2">
    <location>
        <begin position="172"/>
        <end position="195"/>
    </location>
</feature>
<feature type="transmembrane region" description="Helical" evidence="2">
    <location>
        <begin position="273"/>
        <end position="291"/>
    </location>
</feature>
<dbReference type="KEGG" id="pcor:KS4_24720"/>
<evidence type="ECO:0000313" key="3">
    <source>
        <dbReference type="EMBL" id="QDU34403.1"/>
    </source>
</evidence>
<dbReference type="OrthoDB" id="2840521at2"/>
<feature type="transmembrane region" description="Helical" evidence="2">
    <location>
        <begin position="6"/>
        <end position="26"/>
    </location>
</feature>
<keyword evidence="4" id="KW-1185">Reference proteome</keyword>
<reference evidence="3 4" key="1">
    <citation type="submission" date="2019-02" db="EMBL/GenBank/DDBJ databases">
        <title>Deep-cultivation of Planctomycetes and their phenomic and genomic characterization uncovers novel biology.</title>
        <authorList>
            <person name="Wiegand S."/>
            <person name="Jogler M."/>
            <person name="Boedeker C."/>
            <person name="Pinto D."/>
            <person name="Vollmers J."/>
            <person name="Rivas-Marin E."/>
            <person name="Kohn T."/>
            <person name="Peeters S.H."/>
            <person name="Heuer A."/>
            <person name="Rast P."/>
            <person name="Oberbeckmann S."/>
            <person name="Bunk B."/>
            <person name="Jeske O."/>
            <person name="Meyerdierks A."/>
            <person name="Storesund J.E."/>
            <person name="Kallscheuer N."/>
            <person name="Luecker S."/>
            <person name="Lage O.M."/>
            <person name="Pohl T."/>
            <person name="Merkel B.J."/>
            <person name="Hornburger P."/>
            <person name="Mueller R.-W."/>
            <person name="Bruemmer F."/>
            <person name="Labrenz M."/>
            <person name="Spormann A.M."/>
            <person name="Op den Camp H."/>
            <person name="Overmann J."/>
            <person name="Amann R."/>
            <person name="Jetten M.S.M."/>
            <person name="Mascher T."/>
            <person name="Medema M.H."/>
            <person name="Devos D.P."/>
            <person name="Kaster A.-K."/>
            <person name="Ovreas L."/>
            <person name="Rohde M."/>
            <person name="Galperin M.Y."/>
            <person name="Jogler C."/>
        </authorList>
    </citation>
    <scope>NUCLEOTIDE SEQUENCE [LARGE SCALE GENOMIC DNA]</scope>
    <source>
        <strain evidence="3 4">KS4</strain>
    </source>
</reference>
<accession>A0A517YW08</accession>
<dbReference type="PANTHER" id="PTHR36838">
    <property type="entry name" value="AUXIN EFFLUX CARRIER FAMILY PROTEIN"/>
    <property type="match status" value="1"/>
</dbReference>
<keyword evidence="1" id="KW-0813">Transport</keyword>
<feature type="transmembrane region" description="Helical" evidence="2">
    <location>
        <begin position="207"/>
        <end position="226"/>
    </location>
</feature>
<evidence type="ECO:0000256" key="1">
    <source>
        <dbReference type="ARBA" id="ARBA00022448"/>
    </source>
</evidence>
<dbReference type="AlphaFoldDB" id="A0A517YW08"/>
<dbReference type="Proteomes" id="UP000317369">
    <property type="component" value="Chromosome"/>
</dbReference>
<organism evidence="3 4">
    <name type="scientific">Poriferisphaera corsica</name>
    <dbReference type="NCBI Taxonomy" id="2528020"/>
    <lineage>
        <taxon>Bacteria</taxon>
        <taxon>Pseudomonadati</taxon>
        <taxon>Planctomycetota</taxon>
        <taxon>Phycisphaerae</taxon>
        <taxon>Phycisphaerales</taxon>
        <taxon>Phycisphaeraceae</taxon>
        <taxon>Poriferisphaera</taxon>
    </lineage>
</organism>
<feature type="transmembrane region" description="Helical" evidence="2">
    <location>
        <begin position="238"/>
        <end position="258"/>
    </location>
</feature>
<feature type="transmembrane region" description="Helical" evidence="2">
    <location>
        <begin position="128"/>
        <end position="151"/>
    </location>
</feature>
<evidence type="ECO:0000256" key="2">
    <source>
        <dbReference type="SAM" id="Phobius"/>
    </source>
</evidence>
<gene>
    <name evidence="3" type="ORF">KS4_24720</name>
</gene>
<keyword evidence="2" id="KW-1133">Transmembrane helix</keyword>
<evidence type="ECO:0000313" key="4">
    <source>
        <dbReference type="Proteomes" id="UP000317369"/>
    </source>
</evidence>
<dbReference type="PANTHER" id="PTHR36838:SF3">
    <property type="entry name" value="TRANSPORTER AUXIN EFFLUX CARRIER EC FAMILY"/>
    <property type="match status" value="1"/>
</dbReference>
<keyword evidence="2" id="KW-0812">Transmembrane</keyword>
<sequence>MDAKTLEFMAFTLFSCLCLLSGYIVRRKNWAHEDLSKRIHFHTIVWVWALAGFLSMWRFPLRPQDLWLLVIVPLWVAIPGFGAIPICKKLKFSRSHTGVIACAAGMGNMGFTLGAYLCYLMLTDQAAALAYGIAVVSIMQVTSIVLLYPVARHFGKQDEVDLPLSRLILSSFDLRAMPLYAAATGLALAAFKVPAPVFLWNYHLIDALFYLGAFGALFGIGMKLKFQNTRQYYQQQSLLVGFKFIFLPAITLVMIYAINSTPLQTNTLFNEVLFIESTMPTALMTVMMANLFHLDTRLACSLWFWNTAIFLCIPLPVILWWFG</sequence>
<keyword evidence="2" id="KW-0472">Membrane</keyword>
<dbReference type="EMBL" id="CP036425">
    <property type="protein sequence ID" value="QDU34403.1"/>
    <property type="molecule type" value="Genomic_DNA"/>
</dbReference>